<accession>A0A1I6V4A9</accession>
<feature type="signal peptide" evidence="1">
    <location>
        <begin position="1"/>
        <end position="21"/>
    </location>
</feature>
<dbReference type="RefSeq" id="WP_254785840.1">
    <property type="nucleotide sequence ID" value="NZ_FPAG01000008.1"/>
</dbReference>
<keyword evidence="1" id="KW-0732">Signal</keyword>
<protein>
    <submittedName>
        <fullName evidence="2">Uncharacterized protein</fullName>
    </submittedName>
</protein>
<organism evidence="2 3">
    <name type="scientific">Zhouia amylolytica</name>
    <dbReference type="NCBI Taxonomy" id="376730"/>
    <lineage>
        <taxon>Bacteria</taxon>
        <taxon>Pseudomonadati</taxon>
        <taxon>Bacteroidota</taxon>
        <taxon>Flavobacteriia</taxon>
        <taxon>Flavobacteriales</taxon>
        <taxon>Flavobacteriaceae</taxon>
        <taxon>Zhouia</taxon>
    </lineage>
</organism>
<proteinExistence type="predicted"/>
<evidence type="ECO:0000313" key="3">
    <source>
        <dbReference type="Proteomes" id="UP000183209"/>
    </source>
</evidence>
<dbReference type="AlphaFoldDB" id="A0A1I6V4A9"/>
<gene>
    <name evidence="2" type="ORF">SAMN04487906_2849</name>
</gene>
<feature type="chain" id="PRO_5010205978" evidence="1">
    <location>
        <begin position="22"/>
        <end position="146"/>
    </location>
</feature>
<dbReference type="Proteomes" id="UP000183209">
    <property type="component" value="Unassembled WGS sequence"/>
</dbReference>
<dbReference type="SUPFAM" id="SSF160574">
    <property type="entry name" value="BT0923-like"/>
    <property type="match status" value="1"/>
</dbReference>
<evidence type="ECO:0000313" key="2">
    <source>
        <dbReference type="EMBL" id="SFT08427.1"/>
    </source>
</evidence>
<evidence type="ECO:0000256" key="1">
    <source>
        <dbReference type="SAM" id="SignalP"/>
    </source>
</evidence>
<dbReference type="EMBL" id="FPAG01000008">
    <property type="protein sequence ID" value="SFT08427.1"/>
    <property type="molecule type" value="Genomic_DNA"/>
</dbReference>
<dbReference type="PROSITE" id="PS51257">
    <property type="entry name" value="PROKAR_LIPOPROTEIN"/>
    <property type="match status" value="1"/>
</dbReference>
<reference evidence="2 3" key="1">
    <citation type="submission" date="2016-10" db="EMBL/GenBank/DDBJ databases">
        <authorList>
            <person name="de Groot N.N."/>
        </authorList>
    </citation>
    <scope>NUCLEOTIDE SEQUENCE [LARGE SCALE GENOMIC DNA]</scope>
    <source>
        <strain evidence="2 3">CGMCC 1.6114</strain>
    </source>
</reference>
<sequence length="146" mass="16836">MKKLWSWMIIAIVGCMTTTWAQDIELSEVVVSAVNYKYLQSIGSEDAAIPVKLLEEKVAHYDLKGSELYSDEYDTYTVSFYIPQGTIVAVYDKDGNIIKTIERFKNINLPKEVNQALYKRFPGWTVKGDVYRVSYRQGQEVSKKIY</sequence>
<name>A0A1I6V4A9_9FLAO</name>